<gene>
    <name evidence="1" type="ORF">ERS008202_01233</name>
</gene>
<accession>A0A655BYJ2</accession>
<dbReference type="AlphaFoldDB" id="A0A655BYJ2"/>
<organism evidence="1 2">
    <name type="scientific">Salmonella enterica subsp. enterica serovar Bovismorbificans</name>
    <dbReference type="NCBI Taxonomy" id="58097"/>
    <lineage>
        <taxon>Bacteria</taxon>
        <taxon>Pseudomonadati</taxon>
        <taxon>Pseudomonadota</taxon>
        <taxon>Gammaproteobacteria</taxon>
        <taxon>Enterobacterales</taxon>
        <taxon>Enterobacteriaceae</taxon>
        <taxon>Salmonella</taxon>
    </lineage>
</organism>
<evidence type="ECO:0000313" key="2">
    <source>
        <dbReference type="Proteomes" id="UP000039541"/>
    </source>
</evidence>
<proteinExistence type="predicted"/>
<protein>
    <submittedName>
        <fullName evidence="1">Uncharacterized protein</fullName>
    </submittedName>
</protein>
<evidence type="ECO:0000313" key="1">
    <source>
        <dbReference type="EMBL" id="CNT85912.1"/>
    </source>
</evidence>
<dbReference type="Proteomes" id="UP000039541">
    <property type="component" value="Unassembled WGS sequence"/>
</dbReference>
<sequence>MRAVRQTKTHREGDVRRHFQQYLTFCQRFADQAELVVFKVA</sequence>
<reference evidence="1 2" key="1">
    <citation type="submission" date="2015-03" db="EMBL/GenBank/DDBJ databases">
        <authorList>
            <consortium name="Pathogen Informatics"/>
        </authorList>
    </citation>
    <scope>NUCLEOTIDE SEQUENCE [LARGE SCALE GENOMIC DNA]</scope>
    <source>
        <strain evidence="1 2">3476</strain>
    </source>
</reference>
<dbReference type="EMBL" id="CQPC01000011">
    <property type="protein sequence ID" value="CNT85912.1"/>
    <property type="molecule type" value="Genomic_DNA"/>
</dbReference>
<name>A0A655BYJ2_SALET</name>